<keyword evidence="3" id="KW-1185">Reference proteome</keyword>
<dbReference type="GeneID" id="73379457"/>
<evidence type="ECO:0000313" key="2">
    <source>
        <dbReference type="EMBL" id="KAI3405343.2"/>
    </source>
</evidence>
<proteinExistence type="predicted"/>
<gene>
    <name evidence="2" type="ORF">KGF56_001840</name>
</gene>
<name>A0AAI9SYC0_9ASCO</name>
<feature type="compositionally biased region" description="Gly residues" evidence="1">
    <location>
        <begin position="409"/>
        <end position="419"/>
    </location>
</feature>
<feature type="region of interest" description="Disordered" evidence="1">
    <location>
        <begin position="281"/>
        <end position="329"/>
    </location>
</feature>
<dbReference type="AlphaFoldDB" id="A0AAI9SYC0"/>
<accession>A0AAI9SYC0</accession>
<comment type="caution">
    <text evidence="2">The sequence shown here is derived from an EMBL/GenBank/DDBJ whole genome shotgun (WGS) entry which is preliminary data.</text>
</comment>
<dbReference type="EMBL" id="JAHUZD010000039">
    <property type="protein sequence ID" value="KAI3405343.2"/>
    <property type="molecule type" value="Genomic_DNA"/>
</dbReference>
<reference evidence="2" key="1">
    <citation type="journal article" date="2022" name="DNA Res.">
        <title>Genome analysis of five recently described species of the CUG-Ser clade uncovers Candida theae as a new hybrid lineage with pathogenic potential in the Candida parapsilosis species complex.</title>
        <authorList>
            <person name="Mixao V."/>
            <person name="Del Olmo V."/>
            <person name="Hegedusova E."/>
            <person name="Saus E."/>
            <person name="Pryszcz L."/>
            <person name="Cillingova A."/>
            <person name="Nosek J."/>
            <person name="Gabaldon T."/>
        </authorList>
    </citation>
    <scope>NUCLEOTIDE SEQUENCE</scope>
    <source>
        <strain evidence="2">CBS 10844</strain>
    </source>
</reference>
<feature type="region of interest" description="Disordered" evidence="1">
    <location>
        <begin position="388"/>
        <end position="446"/>
    </location>
</feature>
<organism evidence="2 3">
    <name type="scientific">Candida oxycetoniae</name>
    <dbReference type="NCBI Taxonomy" id="497107"/>
    <lineage>
        <taxon>Eukaryota</taxon>
        <taxon>Fungi</taxon>
        <taxon>Dikarya</taxon>
        <taxon>Ascomycota</taxon>
        <taxon>Saccharomycotina</taxon>
        <taxon>Pichiomycetes</taxon>
        <taxon>Debaryomycetaceae</taxon>
        <taxon>Candida/Lodderomyces clade</taxon>
        <taxon>Candida</taxon>
    </lineage>
</organism>
<dbReference type="Proteomes" id="UP001202479">
    <property type="component" value="Unassembled WGS sequence"/>
</dbReference>
<protein>
    <submittedName>
        <fullName evidence="2">CTA9</fullName>
    </submittedName>
</protein>
<feature type="compositionally biased region" description="Basic and acidic residues" evidence="1">
    <location>
        <begin position="311"/>
        <end position="329"/>
    </location>
</feature>
<feature type="region of interest" description="Disordered" evidence="1">
    <location>
        <begin position="506"/>
        <end position="528"/>
    </location>
</feature>
<sequence>MGHSNDSFKPNFIHSSDIPQKVAALIHSIAWSKIKSHEMQCENIPFEVTVNVELNILATRSPLSRPKFDILLQKNMISVAKKHNVLGSTKQSNSYLHDILQQKVTSLYSSASSTTTIQPHALKSSNETFIVRFILSLSVNRLKNIHLVENEDYSILKLYDPSDELIYKIAEYIQLVYDKMRVNREEDAKHGINTEEDAKNGINTEEDAKHGINTALVANSDASSDSTFEGSGDEEFDRSFENEICKIEPLASNETLIDEFKRRFSDISEEEKLSSKKSNKFLENLSNLRHNDKEEEEEKEKEKEKKKKKEKEKEKEKERERENENEKEAAKIIEATKSQTRNVVKKNTISEPVSPLSPLFTSNFNFQQFNMDDLVEVEYEQNVNEDETYYRRNSKDHRLTNSSPVKNGNGVGEGGGGDGEIFRVSRQSSFQSPSKQRKSLSRMSSGHSLAMINSDETFGLEYAYNLNSTDVPTYIKKNKKFKFIKVGKVQKFVNLFEEQSQAANLDDSVSASRNVSRMASRPTSPFGN</sequence>
<evidence type="ECO:0000256" key="1">
    <source>
        <dbReference type="SAM" id="MobiDB-lite"/>
    </source>
</evidence>
<dbReference type="RefSeq" id="XP_049181088.1">
    <property type="nucleotide sequence ID" value="XM_049323006.1"/>
</dbReference>
<feature type="compositionally biased region" description="Polar residues" evidence="1">
    <location>
        <begin position="425"/>
        <end position="434"/>
    </location>
</feature>
<evidence type="ECO:0000313" key="3">
    <source>
        <dbReference type="Proteomes" id="UP001202479"/>
    </source>
</evidence>